<feature type="compositionally biased region" description="Basic and acidic residues" evidence="5">
    <location>
        <begin position="392"/>
        <end position="404"/>
    </location>
</feature>
<evidence type="ECO:0000313" key="8">
    <source>
        <dbReference type="EMBL" id="KAF2144344.1"/>
    </source>
</evidence>
<dbReference type="OrthoDB" id="2320933at2759"/>
<name>A0A6A6BM37_9PEZI</name>
<dbReference type="FunFam" id="3.40.50.300:FF:001039">
    <property type="entry name" value="ATP-dependent RNA helicase DDX60"/>
    <property type="match status" value="1"/>
</dbReference>
<reference evidence="8" key="1">
    <citation type="journal article" date="2020" name="Stud. Mycol.">
        <title>101 Dothideomycetes genomes: a test case for predicting lifestyles and emergence of pathogens.</title>
        <authorList>
            <person name="Haridas S."/>
            <person name="Albert R."/>
            <person name="Binder M."/>
            <person name="Bloem J."/>
            <person name="Labutti K."/>
            <person name="Salamov A."/>
            <person name="Andreopoulos B."/>
            <person name="Baker S."/>
            <person name="Barry K."/>
            <person name="Bills G."/>
            <person name="Bluhm B."/>
            <person name="Cannon C."/>
            <person name="Castanera R."/>
            <person name="Culley D."/>
            <person name="Daum C."/>
            <person name="Ezra D."/>
            <person name="Gonzalez J."/>
            <person name="Henrissat B."/>
            <person name="Kuo A."/>
            <person name="Liang C."/>
            <person name="Lipzen A."/>
            <person name="Lutzoni F."/>
            <person name="Magnuson J."/>
            <person name="Mondo S."/>
            <person name="Nolan M."/>
            <person name="Ohm R."/>
            <person name="Pangilinan J."/>
            <person name="Park H.-J."/>
            <person name="Ramirez L."/>
            <person name="Alfaro M."/>
            <person name="Sun H."/>
            <person name="Tritt A."/>
            <person name="Yoshinaga Y."/>
            <person name="Zwiers L.-H."/>
            <person name="Turgeon B."/>
            <person name="Goodwin S."/>
            <person name="Spatafora J."/>
            <person name="Crous P."/>
            <person name="Grigoriev I."/>
        </authorList>
    </citation>
    <scope>NUCLEOTIDE SEQUENCE</scope>
    <source>
        <strain evidence="8">CBS 121167</strain>
    </source>
</reference>
<dbReference type="GO" id="GO:0005524">
    <property type="term" value="F:ATP binding"/>
    <property type="evidence" value="ECO:0007669"/>
    <property type="project" value="UniProtKB-KW"/>
</dbReference>
<keyword evidence="4" id="KW-0067">ATP-binding</keyword>
<dbReference type="InterPro" id="IPR059032">
    <property type="entry name" value="WHD_DDX60"/>
</dbReference>
<feature type="compositionally biased region" description="Low complexity" evidence="5">
    <location>
        <begin position="1700"/>
        <end position="1709"/>
    </location>
</feature>
<evidence type="ECO:0000256" key="2">
    <source>
        <dbReference type="ARBA" id="ARBA00022801"/>
    </source>
</evidence>
<dbReference type="GO" id="GO:0003676">
    <property type="term" value="F:nucleic acid binding"/>
    <property type="evidence" value="ECO:0007669"/>
    <property type="project" value="InterPro"/>
</dbReference>
<keyword evidence="1" id="KW-0547">Nucleotide-binding</keyword>
<keyword evidence="2" id="KW-0378">Hydrolase</keyword>
<accession>A0A6A6BM37</accession>
<dbReference type="PROSITE" id="PS51192">
    <property type="entry name" value="HELICASE_ATP_BIND_1"/>
    <property type="match status" value="1"/>
</dbReference>
<sequence length="1745" mass="196661">MVSKVPESPDWGDVYGRLFSRRVDLVGDYAGSEPFLIEGDSLLLHCFSDDKLDFADGFQMLHAVWLVESFLYGLSKRNCNFHIAFFDDHERLCIPSHATDAEKAKYLLARAVILRHLLASLTDSQSTNFLIKVLIFPSIDSSSFHVALADNDYMFVMMNDGAVSECGCPEHVRDKTTLRVAICSFIARGYNVALVNGVEWRDTKVITAIIEGTAQLSNAIRNAPKSLANYEDPPFEVFDRERFDLFTKHYKLSSQRLSERLYLVAATIGRILSWDKFSSNEISAFLTHSILQSQLRLGARSAVESSSTENSQLFLEKFVEVARGVMHSPYWRQFVEEAQAQTDIADLVDGRLFNSVLTGHHPDLQLNEESQVVMKSMMTLISPLTDNQINPHDNKSRLNPEQRSQKALHSYRKLLPFTDQVFAKHLQPIKLNIDTEIVHLMGENSRTFRELTHWHNSRRPLSRKVALSMKERTAFYARRRDQRFMAEMMAYAASLTNAVGKALEPEKVVVQETKPAATHLKNGQQQPSRGTKSSKENKPTKKQLMLQNIAAKNEEKNAASASKVLQSWNLVCKDIDKLREPAVCHAKAMQYLHSLPSSKREVVGTEVEVFALSCLLKLWMSSITANAKSPDYGLAAEIWDFVGRLRNMPGLTNTIVSKLQQTVDQLGLPFTIGNANVVDRKLPFDFALTPTKSSELQIRLPSKVFQLFHCGPFFDRKMDSAPDDRVPFMPDGWQRKVLDAIDAEKSLFVVAPTSAGKTFISFYSMKKVLQSSDEGVLVYIAPTKALVNQIAAEIQARFSKSYKHAGKSVWGIHTRDYRINNSTGCQVLVTVPHILQIMLLSPSNANSWSSRIKRIIFDEVHCISQADDGIVWEQLLLLAPCPIIALSATVGNPQEFYEWLASAQKSIGMELVMVHHPHRYSDLRKFIYVPTKGYSFTGLPKPPTVASVGLDKGKNFQFVHPVASLLNRSRGMPEDFTLEARDCYTLWKAMKTRETETHKVPNSLNPEKALPAVITQADIINWLKSIKQFLGQWMTDQDSPFDELVEDLGGSLYELEGEEDTGLSADGLRSTVVSLLCHLHEQAALPAILFNYDRKNCEDLCKTVVKTLKEAEAEWKDKSPQWAKKMAEWDTWKKNQKNAHKKAAKLLEKVKGKAELEREMASVEPNAWESFNPNAPVDGFHFTDRTKLQESELDEYAEELERRHVPKWLIEALYRGIGVHHSGMNRKYRHVVELLFRKGYLQAVIATGTLALGINMPCKTVVFCGDSIFLTALNFRQAAGRAGRRGFDVLGNVVFHGIGVSKVCRLLSSRLPELTGHFPITTTLVLRLCTLLSESKYSSFAVRSVDALLSQPRLYLGGEENRMTVLHHLRFSLEYLRRQFLLDQSGKPLNFAGCISHLYYAEPSNFAFHALLKEGYFHQLCAGIRRNPGSKDRILETLMVVLCNIFNRRYCNQVDREFVENVVKRSPSMVFLPSLPKKAKKILREHNDETLDIFSTYVRTFVDQHVKEEDCLLPLSRTKFGGDGGDAPTSAIRSQFVALSGHGDNFKSISELCQTVRAGVFLEESAIPYINLEAELPLNAYLLDFFKHGDVTALVEGNKLRRGDVWFVLNDFSQVLATIITSLTNFIKADLDADDDALNAMGGGDAHEEEVEDCLYEMDAAPTEQKKALPVHTKVVRKKVVDNWDDDGEEDGADLPPKASGSSEGYSSEGDFKSPAWEGSSLLDVLYAFKKLADEFNDKFKVMWA</sequence>
<dbReference type="Gene3D" id="3.40.50.300">
    <property type="entry name" value="P-loop containing nucleotide triphosphate hydrolases"/>
    <property type="match status" value="2"/>
</dbReference>
<dbReference type="InterPro" id="IPR001650">
    <property type="entry name" value="Helicase_C-like"/>
</dbReference>
<feature type="compositionally biased region" description="Acidic residues" evidence="5">
    <location>
        <begin position="1683"/>
        <end position="1693"/>
    </location>
</feature>
<dbReference type="Proteomes" id="UP000799438">
    <property type="component" value="Unassembled WGS sequence"/>
</dbReference>
<dbReference type="GO" id="GO:0016787">
    <property type="term" value="F:hydrolase activity"/>
    <property type="evidence" value="ECO:0007669"/>
    <property type="project" value="UniProtKB-KW"/>
</dbReference>
<dbReference type="Pfam" id="PF00270">
    <property type="entry name" value="DEAD"/>
    <property type="match status" value="1"/>
</dbReference>
<dbReference type="Pfam" id="PF00271">
    <property type="entry name" value="Helicase_C"/>
    <property type="match status" value="1"/>
</dbReference>
<proteinExistence type="predicted"/>
<dbReference type="GO" id="GO:0005737">
    <property type="term" value="C:cytoplasm"/>
    <property type="evidence" value="ECO:0007669"/>
    <property type="project" value="TreeGrafter"/>
</dbReference>
<feature type="region of interest" description="Disordered" evidence="5">
    <location>
        <begin position="1683"/>
        <end position="1712"/>
    </location>
</feature>
<evidence type="ECO:0000259" key="7">
    <source>
        <dbReference type="PROSITE" id="PS51194"/>
    </source>
</evidence>
<gene>
    <name evidence="8" type="ORF">K452DRAFT_223784</name>
</gene>
<keyword evidence="9" id="KW-1185">Reference proteome</keyword>
<evidence type="ECO:0000256" key="4">
    <source>
        <dbReference type="ARBA" id="ARBA00022840"/>
    </source>
</evidence>
<dbReference type="PROSITE" id="PS51194">
    <property type="entry name" value="HELICASE_CTER"/>
    <property type="match status" value="1"/>
</dbReference>
<feature type="region of interest" description="Disordered" evidence="5">
    <location>
        <begin position="384"/>
        <end position="405"/>
    </location>
</feature>
<evidence type="ECO:0000256" key="3">
    <source>
        <dbReference type="ARBA" id="ARBA00022806"/>
    </source>
</evidence>
<evidence type="ECO:0000256" key="1">
    <source>
        <dbReference type="ARBA" id="ARBA00022741"/>
    </source>
</evidence>
<feature type="domain" description="Helicase C-terminal" evidence="7">
    <location>
        <begin position="1155"/>
        <end position="1326"/>
    </location>
</feature>
<dbReference type="SMART" id="SM00487">
    <property type="entry name" value="DEXDc"/>
    <property type="match status" value="1"/>
</dbReference>
<dbReference type="InterPro" id="IPR011545">
    <property type="entry name" value="DEAD/DEAH_box_helicase_dom"/>
</dbReference>
<dbReference type="InterPro" id="IPR027417">
    <property type="entry name" value="P-loop_NTPase"/>
</dbReference>
<dbReference type="SMART" id="SM00490">
    <property type="entry name" value="HELICc"/>
    <property type="match status" value="1"/>
</dbReference>
<evidence type="ECO:0008006" key="10">
    <source>
        <dbReference type="Google" id="ProtNLM"/>
    </source>
</evidence>
<dbReference type="RefSeq" id="XP_033400056.1">
    <property type="nucleotide sequence ID" value="XM_033536647.1"/>
</dbReference>
<dbReference type="InterPro" id="IPR014001">
    <property type="entry name" value="Helicase_ATP-bd"/>
</dbReference>
<dbReference type="EMBL" id="ML995480">
    <property type="protein sequence ID" value="KAF2144344.1"/>
    <property type="molecule type" value="Genomic_DNA"/>
</dbReference>
<dbReference type="InterPro" id="IPR052431">
    <property type="entry name" value="SKI2_subfamily_helicases"/>
</dbReference>
<dbReference type="GO" id="GO:0004386">
    <property type="term" value="F:helicase activity"/>
    <property type="evidence" value="ECO:0007669"/>
    <property type="project" value="UniProtKB-KW"/>
</dbReference>
<evidence type="ECO:0000313" key="9">
    <source>
        <dbReference type="Proteomes" id="UP000799438"/>
    </source>
</evidence>
<dbReference type="Pfam" id="PF26076">
    <property type="entry name" value="WHD_DDX60"/>
    <property type="match status" value="1"/>
</dbReference>
<dbReference type="CDD" id="cd18025">
    <property type="entry name" value="DEXHc_DDX60"/>
    <property type="match status" value="1"/>
</dbReference>
<feature type="region of interest" description="Disordered" evidence="5">
    <location>
        <begin position="515"/>
        <end position="541"/>
    </location>
</feature>
<organism evidence="8 9">
    <name type="scientific">Aplosporella prunicola CBS 121167</name>
    <dbReference type="NCBI Taxonomy" id="1176127"/>
    <lineage>
        <taxon>Eukaryota</taxon>
        <taxon>Fungi</taxon>
        <taxon>Dikarya</taxon>
        <taxon>Ascomycota</taxon>
        <taxon>Pezizomycotina</taxon>
        <taxon>Dothideomycetes</taxon>
        <taxon>Dothideomycetes incertae sedis</taxon>
        <taxon>Botryosphaeriales</taxon>
        <taxon>Aplosporellaceae</taxon>
        <taxon>Aplosporella</taxon>
    </lineage>
</organism>
<evidence type="ECO:0000256" key="5">
    <source>
        <dbReference type="SAM" id="MobiDB-lite"/>
    </source>
</evidence>
<feature type="compositionally biased region" description="Polar residues" evidence="5">
    <location>
        <begin position="521"/>
        <end position="531"/>
    </location>
</feature>
<evidence type="ECO:0000259" key="6">
    <source>
        <dbReference type="PROSITE" id="PS51192"/>
    </source>
</evidence>
<dbReference type="GeneID" id="54294143"/>
<keyword evidence="3" id="KW-0347">Helicase</keyword>
<dbReference type="InterPro" id="IPR055124">
    <property type="entry name" value="PIN-like_DDX60"/>
</dbReference>
<feature type="domain" description="Helicase ATP-binding" evidence="6">
    <location>
        <begin position="738"/>
        <end position="908"/>
    </location>
</feature>
<dbReference type="PANTHER" id="PTHR44533">
    <property type="entry name" value="DEAD/H RNA HELICASE, PUTATIVE-RELATED"/>
    <property type="match status" value="1"/>
</dbReference>
<dbReference type="PANTHER" id="PTHR44533:SF4">
    <property type="entry name" value="DEAD_H RNA HELICASE, PUTATIVE-RELATED"/>
    <property type="match status" value="1"/>
</dbReference>
<protein>
    <recommendedName>
        <fullName evidence="10">Helicase ATP-binding domain-containing protein</fullName>
    </recommendedName>
</protein>
<dbReference type="SUPFAM" id="SSF52540">
    <property type="entry name" value="P-loop containing nucleoside triphosphate hydrolases"/>
    <property type="match status" value="1"/>
</dbReference>
<dbReference type="Pfam" id="PF23002">
    <property type="entry name" value="PIN-like_DDX60"/>
    <property type="match status" value="1"/>
</dbReference>